<protein>
    <submittedName>
        <fullName evidence="3">S-layer domain protein</fullName>
    </submittedName>
</protein>
<proteinExistence type="predicted"/>
<dbReference type="PROSITE" id="PS51272">
    <property type="entry name" value="SLH"/>
    <property type="match status" value="2"/>
</dbReference>
<feature type="domain" description="SLH" evidence="2">
    <location>
        <begin position="656"/>
        <end position="712"/>
    </location>
</feature>
<dbReference type="InterPro" id="IPR032599">
    <property type="entry name" value="YcdB/YcdC_rep_domain"/>
</dbReference>
<dbReference type="STRING" id="580327.Tthe_1093"/>
<dbReference type="eggNOG" id="COG3858">
    <property type="taxonomic scope" value="Bacteria"/>
</dbReference>
<dbReference type="GeneID" id="93863938"/>
<dbReference type="EMBL" id="CP002171">
    <property type="protein sequence ID" value="ADL68614.1"/>
    <property type="molecule type" value="Genomic_DNA"/>
</dbReference>
<dbReference type="HOGENOM" id="CLU_019560_0_0_9"/>
<feature type="domain" description="SLH" evidence="2">
    <location>
        <begin position="536"/>
        <end position="598"/>
    </location>
</feature>
<dbReference type="InterPro" id="IPR001119">
    <property type="entry name" value="SLH_dom"/>
</dbReference>
<reference evidence="3 4" key="1">
    <citation type="submission" date="2010-08" db="EMBL/GenBank/DDBJ databases">
        <title>Complete sequence of Thermoanaerobacterium thermosaccharolyticum DSM 571.</title>
        <authorList>
            <consortium name="US DOE Joint Genome Institute"/>
            <person name="Lucas S."/>
            <person name="Copeland A."/>
            <person name="Lapidus A."/>
            <person name="Cheng J.-F."/>
            <person name="Bruce D."/>
            <person name="Goodwin L."/>
            <person name="Pitluck S."/>
            <person name="Teshima H."/>
            <person name="Detter J.C."/>
            <person name="Han C."/>
            <person name="Tapia R."/>
            <person name="Land M."/>
            <person name="Hauser L."/>
            <person name="Chang Y.-J."/>
            <person name="Jeffries C."/>
            <person name="Kyrpides N."/>
            <person name="Ivanova N."/>
            <person name="Mikhailova N."/>
            <person name="Hemme C.L."/>
            <person name="Woyke T."/>
        </authorList>
    </citation>
    <scope>NUCLEOTIDE SEQUENCE [LARGE SCALE GENOMIC DNA]</scope>
    <source>
        <strain evidence="4">ATCC 7956 / DSM 571 / NCIMB 9385 / NCA 3814 / NCTC 13789 / WDCM 00135 / 2032</strain>
    </source>
</reference>
<dbReference type="Gene3D" id="3.10.450.40">
    <property type="match status" value="1"/>
</dbReference>
<dbReference type="KEGG" id="ttm:Tthe_1093"/>
<dbReference type="Pfam" id="PF16244">
    <property type="entry name" value="DUF4901"/>
    <property type="match status" value="2"/>
</dbReference>
<evidence type="ECO:0000313" key="3">
    <source>
        <dbReference type="EMBL" id="ADL68614.1"/>
    </source>
</evidence>
<dbReference type="Proteomes" id="UP000001626">
    <property type="component" value="Chromosome"/>
</dbReference>
<organism evidence="3 4">
    <name type="scientific">Thermoanaerobacterium thermosaccharolyticum (strain ATCC 7956 / DSM 571 / NCIMB 9385 / NCA 3814 / NCTC 13789 / WDCM 00135 / 2032)</name>
    <name type="common">Clostridium thermosaccharolyticum</name>
    <dbReference type="NCBI Taxonomy" id="580327"/>
    <lineage>
        <taxon>Bacteria</taxon>
        <taxon>Bacillati</taxon>
        <taxon>Bacillota</taxon>
        <taxon>Clostridia</taxon>
        <taxon>Thermoanaerobacterales</taxon>
        <taxon>Thermoanaerobacteraceae</taxon>
        <taxon>Thermoanaerobacterium</taxon>
    </lineage>
</organism>
<name>D9TNK8_THETC</name>
<dbReference type="RefSeq" id="WP_013297582.1">
    <property type="nucleotide sequence ID" value="NC_014410.1"/>
</dbReference>
<evidence type="ECO:0000256" key="1">
    <source>
        <dbReference type="ARBA" id="ARBA00022737"/>
    </source>
</evidence>
<accession>D9TNK8</accession>
<dbReference type="Pfam" id="PF00395">
    <property type="entry name" value="SLH"/>
    <property type="match status" value="2"/>
</dbReference>
<keyword evidence="4" id="KW-1185">Reference proteome</keyword>
<keyword evidence="1" id="KW-0677">Repeat</keyword>
<sequence length="712" mass="81039">MRKFLSFLLVSLLIFTVAIPSIGFAQTNSKIELKQAIEIAKEKLNIPSSGYNFNSNYYENDSNKTWYLTWSSSTNGNINVSVDADTGEIISYNFYKPDNTPVSIIPKHTREEAKEVAVNFLNKIVPEKFKETKEQETDDYAGLNPKIAYSTAYSFNFIRIVNGIPFQGNQITVEVNKNTLDVQSYYLTWGSDYNFPDPKLAISKDRAIQIYKDNNSLNLQYNLVYTDVYGNNESTPQAILVYSLVNNQPVDAITGKILYQGYYGPYIGRMGSKSDNSQVLSPQEQKAVDDVSMYISKDKAIELAKEKLPFTIGSEYSLTSSNLYKDNSNSNSATWNFSWTYNEGNNYNYISAAVDATTGELKSFYRNDSNENNAQGKTPKYTKDQLKSIAEDYLNKIQPEKFKQMEYQDVPISVYDNSPYTSFNYIYKVNGIPCPFDSINIGINKYTGDIITYNLSWTDVKLPDNKNIIGLDDAYKTLFNNGDFQLSYIIYYAPDKVYQPPSKDIRLVYQLTNFNGLIDANSGAYIDYSGKPILKNENTQFTDIAGNWAEKDILLLSKYGIADGKNGKYMPNDYILQKDFIKMLVKSLQPNNVIIPLTSNEDENYDNYYNVAINSKIITENEKKPDSKVTRQDAAKFIVRSLNLKYIADLNSIYTLDYYKDADKIEDSSKGYVAILYGLNIMTGINGYFNPDENLTRAQVASILVRYLRVEK</sequence>
<dbReference type="OrthoDB" id="2473368at2"/>
<gene>
    <name evidence="3" type="ordered locus">Tthe_1093</name>
</gene>
<evidence type="ECO:0000313" key="4">
    <source>
        <dbReference type="Proteomes" id="UP000001626"/>
    </source>
</evidence>
<evidence type="ECO:0000259" key="2">
    <source>
        <dbReference type="PROSITE" id="PS51272"/>
    </source>
</evidence>
<dbReference type="AlphaFoldDB" id="D9TNK8"/>